<sequence>MADFLDYKIQFKDRPEWSMGHYGSGFNAPPSDELDDLWEDLLEAKNIRISPEEVRSLDTNLTHKVRVNDGDYVGVIGAYHQLHCLNIIRRLIHWDYYGPRMSEEERESFLWKQHHSDHCLEVFRQSIMCHAYPSFYLGEWVADSHEFPNIELMAQGSTKCVDWDSLDTWARKRKLVQGHFKTKPGPYEKSASKHQKHG</sequence>
<evidence type="ECO:0000313" key="4">
    <source>
        <dbReference type="Proteomes" id="UP000799778"/>
    </source>
</evidence>
<dbReference type="OrthoDB" id="3687641at2759"/>
<dbReference type="RefSeq" id="XP_033387847.1">
    <property type="nucleotide sequence ID" value="XM_033531703.1"/>
</dbReference>
<accession>A0A6A5Y1Y4</accession>
<keyword evidence="4" id="KW-1185">Reference proteome</keyword>
<evidence type="ECO:0000256" key="1">
    <source>
        <dbReference type="ARBA" id="ARBA00004685"/>
    </source>
</evidence>
<dbReference type="AlphaFoldDB" id="A0A6A5Y1Y4"/>
<dbReference type="EMBL" id="ML978067">
    <property type="protein sequence ID" value="KAF2019508.1"/>
    <property type="molecule type" value="Genomic_DNA"/>
</dbReference>
<dbReference type="GO" id="GO:0043386">
    <property type="term" value="P:mycotoxin biosynthetic process"/>
    <property type="evidence" value="ECO:0007669"/>
    <property type="project" value="InterPro"/>
</dbReference>
<dbReference type="Pfam" id="PF11807">
    <property type="entry name" value="UstYa"/>
    <property type="match status" value="1"/>
</dbReference>
<organism evidence="3 4">
    <name type="scientific">Aaosphaeria arxii CBS 175.79</name>
    <dbReference type="NCBI Taxonomy" id="1450172"/>
    <lineage>
        <taxon>Eukaryota</taxon>
        <taxon>Fungi</taxon>
        <taxon>Dikarya</taxon>
        <taxon>Ascomycota</taxon>
        <taxon>Pezizomycotina</taxon>
        <taxon>Dothideomycetes</taxon>
        <taxon>Pleosporomycetidae</taxon>
        <taxon>Pleosporales</taxon>
        <taxon>Pleosporales incertae sedis</taxon>
        <taxon>Aaosphaeria</taxon>
    </lineage>
</organism>
<dbReference type="PANTHER" id="PTHR33365:SF4">
    <property type="entry name" value="CYCLOCHLOROTINE BIOSYNTHESIS PROTEIN O"/>
    <property type="match status" value="1"/>
</dbReference>
<dbReference type="InterPro" id="IPR021765">
    <property type="entry name" value="UstYa-like"/>
</dbReference>
<gene>
    <name evidence="3" type="ORF">BU24DRAFT_459176</name>
</gene>
<protein>
    <recommendedName>
        <fullName evidence="5">Tat pathway signal sequence</fullName>
    </recommendedName>
</protein>
<dbReference type="Proteomes" id="UP000799778">
    <property type="component" value="Unassembled WGS sequence"/>
</dbReference>
<dbReference type="PANTHER" id="PTHR33365">
    <property type="entry name" value="YALI0B05434P"/>
    <property type="match status" value="1"/>
</dbReference>
<proteinExistence type="inferred from homology"/>
<evidence type="ECO:0000256" key="2">
    <source>
        <dbReference type="ARBA" id="ARBA00035112"/>
    </source>
</evidence>
<reference evidence="3" key="1">
    <citation type="journal article" date="2020" name="Stud. Mycol.">
        <title>101 Dothideomycetes genomes: a test case for predicting lifestyles and emergence of pathogens.</title>
        <authorList>
            <person name="Haridas S."/>
            <person name="Albert R."/>
            <person name="Binder M."/>
            <person name="Bloem J."/>
            <person name="Labutti K."/>
            <person name="Salamov A."/>
            <person name="Andreopoulos B."/>
            <person name="Baker S."/>
            <person name="Barry K."/>
            <person name="Bills G."/>
            <person name="Bluhm B."/>
            <person name="Cannon C."/>
            <person name="Castanera R."/>
            <person name="Culley D."/>
            <person name="Daum C."/>
            <person name="Ezra D."/>
            <person name="Gonzalez J."/>
            <person name="Henrissat B."/>
            <person name="Kuo A."/>
            <person name="Liang C."/>
            <person name="Lipzen A."/>
            <person name="Lutzoni F."/>
            <person name="Magnuson J."/>
            <person name="Mondo S."/>
            <person name="Nolan M."/>
            <person name="Ohm R."/>
            <person name="Pangilinan J."/>
            <person name="Park H.-J."/>
            <person name="Ramirez L."/>
            <person name="Alfaro M."/>
            <person name="Sun H."/>
            <person name="Tritt A."/>
            <person name="Yoshinaga Y."/>
            <person name="Zwiers L.-H."/>
            <person name="Turgeon B."/>
            <person name="Goodwin S."/>
            <person name="Spatafora J."/>
            <person name="Crous P."/>
            <person name="Grigoriev I."/>
        </authorList>
    </citation>
    <scope>NUCLEOTIDE SEQUENCE</scope>
    <source>
        <strain evidence="3">CBS 175.79</strain>
    </source>
</reference>
<name>A0A6A5Y1Y4_9PLEO</name>
<comment type="similarity">
    <text evidence="2">Belongs to the ustYa family.</text>
</comment>
<comment type="pathway">
    <text evidence="1">Mycotoxin biosynthesis.</text>
</comment>
<dbReference type="GeneID" id="54289100"/>
<evidence type="ECO:0000313" key="3">
    <source>
        <dbReference type="EMBL" id="KAF2019508.1"/>
    </source>
</evidence>
<evidence type="ECO:0008006" key="5">
    <source>
        <dbReference type="Google" id="ProtNLM"/>
    </source>
</evidence>